<dbReference type="EMBL" id="GIBP01004717">
    <property type="protein sequence ID" value="NDV33686.1"/>
    <property type="molecule type" value="Transcribed_RNA"/>
</dbReference>
<dbReference type="PANTHER" id="PTHR48153">
    <property type="entry name" value="UFM1-SPECIFIC PROTEASE 2"/>
    <property type="match status" value="1"/>
</dbReference>
<dbReference type="InterPro" id="IPR012462">
    <property type="entry name" value="UFSP1/2_DUB_cat"/>
</dbReference>
<protein>
    <recommendedName>
        <fullName evidence="2">UFSP1/2/DUB catalytic domain-containing protein</fullName>
    </recommendedName>
</protein>
<dbReference type="GO" id="GO:0071567">
    <property type="term" value="F:deUFMylase activity"/>
    <property type="evidence" value="ECO:0007669"/>
    <property type="project" value="TreeGrafter"/>
</dbReference>
<organism evidence="3">
    <name type="scientific">Arcella intermedia</name>
    <dbReference type="NCBI Taxonomy" id="1963864"/>
    <lineage>
        <taxon>Eukaryota</taxon>
        <taxon>Amoebozoa</taxon>
        <taxon>Tubulinea</taxon>
        <taxon>Elardia</taxon>
        <taxon>Arcellinida</taxon>
        <taxon>Sphaerothecina</taxon>
        <taxon>Arcellidae</taxon>
        <taxon>Arcella</taxon>
    </lineage>
</organism>
<name>A0A6B2L9M3_9EUKA</name>
<evidence type="ECO:0000259" key="2">
    <source>
        <dbReference type="Pfam" id="PF07910"/>
    </source>
</evidence>
<evidence type="ECO:0000256" key="1">
    <source>
        <dbReference type="ARBA" id="ARBA00022801"/>
    </source>
</evidence>
<dbReference type="Gene3D" id="3.90.70.130">
    <property type="match status" value="1"/>
</dbReference>
<reference evidence="3" key="1">
    <citation type="journal article" date="2020" name="J. Eukaryot. Microbiol.">
        <title>De novo Sequencing, Assembly and Annotation of the Transcriptome for the Free-Living Testate Amoeba Arcella intermedia.</title>
        <authorList>
            <person name="Ribeiro G.M."/>
            <person name="Porfirio-Sousa A.L."/>
            <person name="Maurer-Alcala X.X."/>
            <person name="Katz L.A."/>
            <person name="Lahr D.J.G."/>
        </authorList>
    </citation>
    <scope>NUCLEOTIDE SEQUENCE</scope>
</reference>
<sequence>MPRRPLLRIVSALTFSPTPTRSARLSDVHLNIPPPAKGKEYLVQGSYDYYHYNQDSFNDDGWGCAYRSLQTIQSWYQKANLTTQPIQNHLEIQKFLYALGQKPKNFVGSKEWIGSIEIQTILRGYMGIVSKIEHVQKGNQMADHVSVLIDHFERQGTPIMIGGGQLAYTLLGVHVNQDTGRVMYLILDPHYVGKEDLQVIHKKGWCGWKDGSLFKDKYFYNLCLPQAHNPSASGV</sequence>
<dbReference type="PANTHER" id="PTHR48153:SF2">
    <property type="entry name" value="UFM1-SPECIFIC PROTEASE 2"/>
    <property type="match status" value="1"/>
</dbReference>
<keyword evidence="1" id="KW-0378">Hydrolase</keyword>
<evidence type="ECO:0000313" key="3">
    <source>
        <dbReference type="EMBL" id="NDV33686.1"/>
    </source>
</evidence>
<proteinExistence type="predicted"/>
<accession>A0A6B2L9M3</accession>
<dbReference type="Pfam" id="PF07910">
    <property type="entry name" value="Peptidase_C78"/>
    <property type="match status" value="1"/>
</dbReference>
<feature type="domain" description="UFSP1/2/DUB catalytic" evidence="2">
    <location>
        <begin position="39"/>
        <end position="223"/>
    </location>
</feature>
<dbReference type="AlphaFoldDB" id="A0A6B2L9M3"/>